<dbReference type="RefSeq" id="WP_074462154.1">
    <property type="nucleotide sequence ID" value="NZ_FMUR01000008.1"/>
</dbReference>
<dbReference type="Proteomes" id="UP000183047">
    <property type="component" value="Unassembled WGS sequence"/>
</dbReference>
<reference evidence="4" key="1">
    <citation type="submission" date="2016-10" db="EMBL/GenBank/DDBJ databases">
        <authorList>
            <person name="Varghese N."/>
            <person name="Submissions S."/>
        </authorList>
    </citation>
    <scope>NUCLEOTIDE SEQUENCE [LARGE SCALE GENOMIC DNA]</scope>
    <source>
        <strain evidence="4">XBD2006</strain>
    </source>
</reference>
<dbReference type="AlphaFoldDB" id="A0A1G5DFP7"/>
<feature type="transmembrane region" description="Helical" evidence="1">
    <location>
        <begin position="44"/>
        <end position="65"/>
    </location>
</feature>
<dbReference type="InterPro" id="IPR003607">
    <property type="entry name" value="HD/PDEase_dom"/>
</dbReference>
<proteinExistence type="predicted"/>
<dbReference type="EMBL" id="FMUR01000008">
    <property type="protein sequence ID" value="SCY13709.1"/>
    <property type="molecule type" value="Genomic_DNA"/>
</dbReference>
<keyword evidence="1" id="KW-0812">Transmembrane</keyword>
<accession>A0A1G5DFP7</accession>
<dbReference type="Pfam" id="PF13487">
    <property type="entry name" value="HD_5"/>
    <property type="match status" value="1"/>
</dbReference>
<keyword evidence="1" id="KW-1133">Transmembrane helix</keyword>
<dbReference type="SUPFAM" id="SSF109604">
    <property type="entry name" value="HD-domain/PDEase-like"/>
    <property type="match status" value="1"/>
</dbReference>
<protein>
    <submittedName>
        <fullName evidence="3">HD domain-containing protein</fullName>
    </submittedName>
</protein>
<gene>
    <name evidence="3" type="ORF">SAMN02910451_01516</name>
</gene>
<evidence type="ECO:0000313" key="3">
    <source>
        <dbReference type="EMBL" id="SCY13709.1"/>
    </source>
</evidence>
<dbReference type="Gene3D" id="1.10.3210.10">
    <property type="entry name" value="Hypothetical protein af1432"/>
    <property type="match status" value="1"/>
</dbReference>
<feature type="domain" description="HD-GYP" evidence="2">
    <location>
        <begin position="97"/>
        <end position="294"/>
    </location>
</feature>
<organism evidence="3 4">
    <name type="scientific">Butyrivibrio hungatei</name>
    <dbReference type="NCBI Taxonomy" id="185008"/>
    <lineage>
        <taxon>Bacteria</taxon>
        <taxon>Bacillati</taxon>
        <taxon>Bacillota</taxon>
        <taxon>Clostridia</taxon>
        <taxon>Lachnospirales</taxon>
        <taxon>Lachnospiraceae</taxon>
        <taxon>Butyrivibrio</taxon>
    </lineage>
</organism>
<keyword evidence="4" id="KW-1185">Reference proteome</keyword>
<evidence type="ECO:0000256" key="1">
    <source>
        <dbReference type="SAM" id="Phobius"/>
    </source>
</evidence>
<feature type="transmembrane region" description="Helical" evidence="1">
    <location>
        <begin position="7"/>
        <end position="29"/>
    </location>
</feature>
<keyword evidence="1" id="KW-0472">Membrane</keyword>
<dbReference type="CDD" id="cd00077">
    <property type="entry name" value="HDc"/>
    <property type="match status" value="1"/>
</dbReference>
<sequence length="310" mass="35137">MIIVVKSLILCGIIIVAYTTLECISFFAFHRDIITSFAGRQKKILYASFGLYISICLFFIVTLVISRDSILNGIIVIAISMILFLFTNWIFTVITSVKSKTKEIAESLIGMIEARDTNLDGHSIHVMEIAMLIYEYLPYKYKKTIQPENLRYASLFLDVGKLGIPSKVLNKPGKLESEEWDLIKKHADIGVQVLKHISSFDNISDWILYHHERIDGNGYYGLKDKEIPLASRIIAVADTYSAIVMVRSYKPSRSYDDAVGSLKIAAGSQLDKELVKIFCSIPREKVEGCTKHVKDMMALFLTNDFREDNL</sequence>
<evidence type="ECO:0000313" key="4">
    <source>
        <dbReference type="Proteomes" id="UP000183047"/>
    </source>
</evidence>
<dbReference type="PANTHER" id="PTHR43155">
    <property type="entry name" value="CYCLIC DI-GMP PHOSPHODIESTERASE PA4108-RELATED"/>
    <property type="match status" value="1"/>
</dbReference>
<dbReference type="InterPro" id="IPR037522">
    <property type="entry name" value="HD_GYP_dom"/>
</dbReference>
<evidence type="ECO:0000259" key="2">
    <source>
        <dbReference type="PROSITE" id="PS51832"/>
    </source>
</evidence>
<dbReference type="PROSITE" id="PS51832">
    <property type="entry name" value="HD_GYP"/>
    <property type="match status" value="1"/>
</dbReference>
<name>A0A1G5DFP7_9FIRM</name>
<feature type="transmembrane region" description="Helical" evidence="1">
    <location>
        <begin position="70"/>
        <end position="91"/>
    </location>
</feature>